<evidence type="ECO:0000313" key="3">
    <source>
        <dbReference type="Proteomes" id="UP000278031"/>
    </source>
</evidence>
<dbReference type="Proteomes" id="UP000278031">
    <property type="component" value="Unassembled WGS sequence"/>
</dbReference>
<dbReference type="EMBL" id="QMWP01000108">
    <property type="protein sequence ID" value="RLG69785.1"/>
    <property type="molecule type" value="Genomic_DNA"/>
</dbReference>
<dbReference type="InterPro" id="IPR025643">
    <property type="entry name" value="R2K_3"/>
</dbReference>
<accession>A0A497JGU2</accession>
<sequence>KTIISHIYRLIEFSEMAGIVGLPCNAIVVREFLDLEYGFHAFNSLPIARERRYFIRNGRVQCHHPYWPEEAIRFWKNTPPENWREKLRELNHETDEEVKLLSEYALKVARVMDGYWSVDFARAKDGKWYLIDMALGEVSWHPEKCPYATF</sequence>
<comment type="caution">
    <text evidence="2">The sequence shown here is derived from an EMBL/GenBank/DDBJ whole genome shotgun (WGS) entry which is preliminary data.</text>
</comment>
<gene>
    <name evidence="2" type="ORF">DRO04_02845</name>
</gene>
<reference evidence="2 3" key="1">
    <citation type="submission" date="2018-06" db="EMBL/GenBank/DDBJ databases">
        <title>Extensive metabolic versatility and redundancy in microbially diverse, dynamic hydrothermal sediments.</title>
        <authorList>
            <person name="Dombrowski N."/>
            <person name="Teske A."/>
            <person name="Baker B.J."/>
        </authorList>
    </citation>
    <scope>NUCLEOTIDE SEQUENCE [LARGE SCALE GENOMIC DNA]</scope>
    <source>
        <strain evidence="2">B51_G17</strain>
    </source>
</reference>
<organism evidence="2 3">
    <name type="scientific">Candidatus Iainarchaeum sp</name>
    <dbReference type="NCBI Taxonomy" id="3101447"/>
    <lineage>
        <taxon>Archaea</taxon>
        <taxon>Candidatus Iainarchaeota</taxon>
        <taxon>Candidatus Iainarchaeia</taxon>
        <taxon>Candidatus Iainarchaeales</taxon>
        <taxon>Candidatus Iainarchaeaceae</taxon>
        <taxon>Candidatus Iainarchaeum</taxon>
    </lineage>
</organism>
<proteinExistence type="predicted"/>
<evidence type="ECO:0000259" key="1">
    <source>
        <dbReference type="Pfam" id="PF14243"/>
    </source>
</evidence>
<feature type="non-terminal residue" evidence="2">
    <location>
        <position position="1"/>
    </location>
</feature>
<evidence type="ECO:0000313" key="2">
    <source>
        <dbReference type="EMBL" id="RLG69785.1"/>
    </source>
</evidence>
<dbReference type="AlphaFoldDB" id="A0A497JGU2"/>
<feature type="domain" description="ATP-grasp" evidence="1">
    <location>
        <begin position="24"/>
        <end position="143"/>
    </location>
</feature>
<protein>
    <recommendedName>
        <fullName evidence="1">ATP-grasp domain-containing protein</fullName>
    </recommendedName>
</protein>
<name>A0A497JGU2_9ARCH</name>
<dbReference type="SUPFAM" id="SSF56059">
    <property type="entry name" value="Glutathione synthetase ATP-binding domain-like"/>
    <property type="match status" value="1"/>
</dbReference>
<dbReference type="Pfam" id="PF14243">
    <property type="entry name" value="R2K_3"/>
    <property type="match status" value="1"/>
</dbReference>